<dbReference type="Pfam" id="PF01954">
    <property type="entry name" value="AF2212-like"/>
    <property type="match status" value="1"/>
</dbReference>
<gene>
    <name evidence="4" type="ORF">CGMOHENL_00012</name>
</gene>
<dbReference type="SUPFAM" id="SSF141694">
    <property type="entry name" value="AF2212/PG0164-like"/>
    <property type="match status" value="1"/>
</dbReference>
<name>A0A7G9YS85_9EURY</name>
<evidence type="ECO:0000256" key="3">
    <source>
        <dbReference type="RuleBase" id="RU368051"/>
    </source>
</evidence>
<evidence type="ECO:0000256" key="1">
    <source>
        <dbReference type="ARBA" id="ARBA00006615"/>
    </source>
</evidence>
<evidence type="ECO:0000256" key="2">
    <source>
        <dbReference type="ARBA" id="ARBA00022649"/>
    </source>
</evidence>
<keyword evidence="2 3" id="KW-1277">Toxin-antitoxin system</keyword>
<reference evidence="4" key="1">
    <citation type="submission" date="2020-06" db="EMBL/GenBank/DDBJ databases">
        <title>Unique genomic features of the anaerobic methanotrophic archaea.</title>
        <authorList>
            <person name="Chadwick G.L."/>
            <person name="Skennerton C.T."/>
            <person name="Laso-Perez R."/>
            <person name="Leu A.O."/>
            <person name="Speth D.R."/>
            <person name="Yu H."/>
            <person name="Morgan-Lang C."/>
            <person name="Hatzenpichler R."/>
            <person name="Goudeau D."/>
            <person name="Malmstrom R."/>
            <person name="Brazelton W.J."/>
            <person name="Woyke T."/>
            <person name="Hallam S.J."/>
            <person name="Tyson G.W."/>
            <person name="Wegener G."/>
            <person name="Boetius A."/>
            <person name="Orphan V."/>
        </authorList>
    </citation>
    <scope>NUCLEOTIDE SEQUENCE</scope>
</reference>
<accession>A0A7G9YS85</accession>
<evidence type="ECO:0000313" key="4">
    <source>
        <dbReference type="EMBL" id="QNO50869.1"/>
    </source>
</evidence>
<comment type="function">
    <text evidence="3">Antitoxin component of a type II toxin-antitoxin (TA) system.</text>
</comment>
<dbReference type="EMBL" id="MT631454">
    <property type="protein sequence ID" value="QNO50869.1"/>
    <property type="molecule type" value="Genomic_DNA"/>
</dbReference>
<dbReference type="InterPro" id="IPR008203">
    <property type="entry name" value="AF2212-like"/>
</dbReference>
<dbReference type="Gene3D" id="4.10.1150.10">
    <property type="entry name" value="AF2212/PG0164-like"/>
    <property type="match status" value="1"/>
</dbReference>
<dbReference type="InterPro" id="IPR024069">
    <property type="entry name" value="AF2212-like_dom_sf"/>
</dbReference>
<comment type="similarity">
    <text evidence="1 3">Belongs to the UPF0165 family.</text>
</comment>
<organism evidence="4">
    <name type="scientific">Candidatus Methanophagaceae archaeon ANME-1 ERB6</name>
    <dbReference type="NCBI Taxonomy" id="2759912"/>
    <lineage>
        <taxon>Archaea</taxon>
        <taxon>Methanobacteriati</taxon>
        <taxon>Methanobacteriota</taxon>
        <taxon>Stenosarchaea group</taxon>
        <taxon>Methanomicrobia</taxon>
        <taxon>Candidatus Methanophagales</taxon>
        <taxon>Candidatus Methanophagaceae</taxon>
    </lineage>
</organism>
<proteinExistence type="inferred from homology"/>
<protein>
    <recommendedName>
        <fullName evidence="3">Antitoxin</fullName>
    </recommendedName>
</protein>
<sequence length="76" mass="8856">MEKTIKARFLEGIFKPLEKVELEEGKEVIVIIKEIPKETKDAFERAAGSWKGLVDTERLIKDIYESRRIRAPEVKL</sequence>
<dbReference type="AlphaFoldDB" id="A0A7G9YS85"/>